<reference evidence="1 2" key="1">
    <citation type="journal article" date="2018" name="Sci. Rep.">
        <title>Genomic signatures of local adaptation to the degree of environmental predictability in rotifers.</title>
        <authorList>
            <person name="Franch-Gras L."/>
            <person name="Hahn C."/>
            <person name="Garcia-Roger E.M."/>
            <person name="Carmona M.J."/>
            <person name="Serra M."/>
            <person name="Gomez A."/>
        </authorList>
    </citation>
    <scope>NUCLEOTIDE SEQUENCE [LARGE SCALE GENOMIC DNA]</scope>
    <source>
        <strain evidence="1">HYR1</strain>
    </source>
</reference>
<organism evidence="1 2">
    <name type="scientific">Brachionus plicatilis</name>
    <name type="common">Marine rotifer</name>
    <name type="synonym">Brachionus muelleri</name>
    <dbReference type="NCBI Taxonomy" id="10195"/>
    <lineage>
        <taxon>Eukaryota</taxon>
        <taxon>Metazoa</taxon>
        <taxon>Spiralia</taxon>
        <taxon>Gnathifera</taxon>
        <taxon>Rotifera</taxon>
        <taxon>Eurotatoria</taxon>
        <taxon>Monogononta</taxon>
        <taxon>Pseudotrocha</taxon>
        <taxon>Ploima</taxon>
        <taxon>Brachionidae</taxon>
        <taxon>Brachionus</taxon>
    </lineage>
</organism>
<dbReference type="EMBL" id="REGN01008773">
    <property type="protein sequence ID" value="RNA02742.1"/>
    <property type="molecule type" value="Genomic_DNA"/>
</dbReference>
<comment type="caution">
    <text evidence="1">The sequence shown here is derived from an EMBL/GenBank/DDBJ whole genome shotgun (WGS) entry which is preliminary data.</text>
</comment>
<sequence length="69" mass="8388">MENRASFHASNINLKLRFFILFQHWIHFLCCLKLKKCIGVVCQSQIEVRFYKKHIQRKRLTLFFMSANI</sequence>
<keyword evidence="2" id="KW-1185">Reference proteome</keyword>
<dbReference type="Proteomes" id="UP000276133">
    <property type="component" value="Unassembled WGS sequence"/>
</dbReference>
<proteinExistence type="predicted"/>
<evidence type="ECO:0000313" key="1">
    <source>
        <dbReference type="EMBL" id="RNA02742.1"/>
    </source>
</evidence>
<name>A0A3M7PU97_BRAPC</name>
<protein>
    <submittedName>
        <fullName evidence="1">Uncharacterized protein</fullName>
    </submittedName>
</protein>
<dbReference type="AlphaFoldDB" id="A0A3M7PU97"/>
<accession>A0A3M7PU97</accession>
<gene>
    <name evidence="1" type="ORF">BpHYR1_054017</name>
</gene>
<evidence type="ECO:0000313" key="2">
    <source>
        <dbReference type="Proteomes" id="UP000276133"/>
    </source>
</evidence>